<name>A0A2W4QBK2_9GAMM</name>
<evidence type="ECO:0000313" key="2">
    <source>
        <dbReference type="Proteomes" id="UP000249396"/>
    </source>
</evidence>
<dbReference type="AlphaFoldDB" id="A0A2W4QBK2"/>
<proteinExistence type="predicted"/>
<gene>
    <name evidence="1" type="ORF">DM484_29375</name>
</gene>
<protein>
    <submittedName>
        <fullName evidence="1">Uncharacterized protein</fullName>
    </submittedName>
</protein>
<accession>A0A2W4QBK2</accession>
<organism evidence="1 2">
    <name type="scientific">Candidatus Methylumidiphilus alinenensis</name>
    <dbReference type="NCBI Taxonomy" id="2202197"/>
    <lineage>
        <taxon>Bacteria</taxon>
        <taxon>Pseudomonadati</taxon>
        <taxon>Pseudomonadota</taxon>
        <taxon>Gammaproteobacteria</taxon>
        <taxon>Methylococcales</taxon>
        <taxon>Candidatus Methylumidiphilus</taxon>
    </lineage>
</organism>
<reference evidence="1 2" key="1">
    <citation type="journal article" date="2018" name="Aquat. Microb. Ecol.">
        <title>Gammaproteobacterial methanotrophs dominate.</title>
        <authorList>
            <person name="Rissanen A.J."/>
            <person name="Saarenheimo J."/>
            <person name="Tiirola M."/>
            <person name="Peura S."/>
            <person name="Aalto S.L."/>
            <person name="Karvinen A."/>
            <person name="Nykanen H."/>
        </authorList>
    </citation>
    <scope>NUCLEOTIDE SEQUENCE [LARGE SCALE GENOMIC DNA]</scope>
    <source>
        <strain evidence="1">AMbin10</strain>
    </source>
</reference>
<sequence length="107" mass="12131">MPILISALPELFFFVYTGERCHTLKTLALCLTEVKIPSKMPNKNGQIPVGFSTDKIAEFLESHFPGLNKMTEWLSIPLEENKRISYEVANALGLEIQPNDAKRIKVR</sequence>
<dbReference type="Proteomes" id="UP000249396">
    <property type="component" value="Unassembled WGS sequence"/>
</dbReference>
<dbReference type="EMBL" id="QJPH01000573">
    <property type="protein sequence ID" value="PZN69613.1"/>
    <property type="molecule type" value="Genomic_DNA"/>
</dbReference>
<evidence type="ECO:0000313" key="1">
    <source>
        <dbReference type="EMBL" id="PZN69613.1"/>
    </source>
</evidence>
<comment type="caution">
    <text evidence="1">The sequence shown here is derived from an EMBL/GenBank/DDBJ whole genome shotgun (WGS) entry which is preliminary data.</text>
</comment>